<keyword evidence="2" id="KW-0732">Signal</keyword>
<protein>
    <submittedName>
        <fullName evidence="3">Uncharacterized protein</fullName>
    </submittedName>
</protein>
<dbReference type="Proteomes" id="UP000215335">
    <property type="component" value="Unassembled WGS sequence"/>
</dbReference>
<evidence type="ECO:0000313" key="4">
    <source>
        <dbReference type="Proteomes" id="UP000215335"/>
    </source>
</evidence>
<evidence type="ECO:0000313" key="3">
    <source>
        <dbReference type="EMBL" id="OXU23017.1"/>
    </source>
</evidence>
<gene>
    <name evidence="3" type="ORF">TSAR_004030</name>
</gene>
<comment type="caution">
    <text evidence="3">The sequence shown here is derived from an EMBL/GenBank/DDBJ whole genome shotgun (WGS) entry which is preliminary data.</text>
</comment>
<name>A0A232EXJ8_9HYME</name>
<feature type="region of interest" description="Disordered" evidence="1">
    <location>
        <begin position="329"/>
        <end position="368"/>
    </location>
</feature>
<dbReference type="Pfam" id="PF16061">
    <property type="entry name" value="DUF4803"/>
    <property type="match status" value="2"/>
</dbReference>
<keyword evidence="4" id="KW-1185">Reference proteome</keyword>
<reference evidence="3 4" key="1">
    <citation type="journal article" date="2017" name="Curr. Biol.">
        <title>The Evolution of Venom by Co-option of Single-Copy Genes.</title>
        <authorList>
            <person name="Martinson E.O."/>
            <person name="Mrinalini"/>
            <person name="Kelkar Y.D."/>
            <person name="Chang C.H."/>
            <person name="Werren J.H."/>
        </authorList>
    </citation>
    <scope>NUCLEOTIDE SEQUENCE [LARGE SCALE GENOMIC DNA]</scope>
    <source>
        <strain evidence="3 4">Alberta</strain>
        <tissue evidence="3">Whole body</tissue>
    </source>
</reference>
<feature type="compositionally biased region" description="Polar residues" evidence="1">
    <location>
        <begin position="334"/>
        <end position="346"/>
    </location>
</feature>
<evidence type="ECO:0000256" key="2">
    <source>
        <dbReference type="SAM" id="SignalP"/>
    </source>
</evidence>
<feature type="chain" id="PRO_5013212066" evidence="2">
    <location>
        <begin position="23"/>
        <end position="498"/>
    </location>
</feature>
<organism evidence="3 4">
    <name type="scientific">Trichomalopsis sarcophagae</name>
    <dbReference type="NCBI Taxonomy" id="543379"/>
    <lineage>
        <taxon>Eukaryota</taxon>
        <taxon>Metazoa</taxon>
        <taxon>Ecdysozoa</taxon>
        <taxon>Arthropoda</taxon>
        <taxon>Hexapoda</taxon>
        <taxon>Insecta</taxon>
        <taxon>Pterygota</taxon>
        <taxon>Neoptera</taxon>
        <taxon>Endopterygota</taxon>
        <taxon>Hymenoptera</taxon>
        <taxon>Apocrita</taxon>
        <taxon>Proctotrupomorpha</taxon>
        <taxon>Chalcidoidea</taxon>
        <taxon>Pteromalidae</taxon>
        <taxon>Pteromalinae</taxon>
        <taxon>Trichomalopsis</taxon>
    </lineage>
</organism>
<evidence type="ECO:0000256" key="1">
    <source>
        <dbReference type="SAM" id="MobiDB-lite"/>
    </source>
</evidence>
<dbReference type="InterPro" id="IPR032062">
    <property type="entry name" value="DUF4803"/>
</dbReference>
<proteinExistence type="predicted"/>
<dbReference type="EMBL" id="NNAY01001757">
    <property type="protein sequence ID" value="OXU23017.1"/>
    <property type="molecule type" value="Genomic_DNA"/>
</dbReference>
<accession>A0A232EXJ8</accession>
<sequence length="498" mass="56774">MLSIKQLSVLSLILGAQGLALAAYDFIDATSDMLFFFPAPPLVFINAIQIWQQFKKVSHLWNSGSPSGGKKIDKILSGMEKLSMDVYKIQESIQHQLMTLLPKEIDLDNKLNDIYEQSGKIDYLFHLSTRIRPYESSTTSWSIPSESLRCKREQSSLQLINNLYNNIILAEVKGIIMIHYAHNLHRQINERIYLKLSPIFTQLTINSSRFGDGKFHDKERYGLISYWCSWGGREDRKRGYRLRRLSVGKNPTVRKKSSILNYSIGTKKIYGFEGSECPTKVEQLRESSFAAQFRALELCFCTCEEDSPASDDRYFSLKPVTSNVVKNKCENRAQEQNGPVSSSAGSASRERQYSAKKRQLEATSTLHNRQGLAQNNLRRSDSQYIDSLEAPANCALTGLKFEKEGSSLKLAMQYTQRQAHREWIDLDLQSSLVYNGGRKSSSFITMKLQTYNYAKHLRVEPKNSNALDKFLEDYDKGVYDLLFEASESNEAIGTLLLD</sequence>
<feature type="signal peptide" evidence="2">
    <location>
        <begin position="1"/>
        <end position="22"/>
    </location>
</feature>
<dbReference type="AlphaFoldDB" id="A0A232EXJ8"/>